<keyword evidence="1" id="KW-0677">Repeat</keyword>
<reference evidence="4 5" key="1">
    <citation type="submission" date="2016-08" db="EMBL/GenBank/DDBJ databases">
        <title>Genomes of anaerobic fungi encode conserved fungal cellulosomes for biomass hydrolysis.</title>
        <authorList>
            <consortium name="DOE Joint Genome Institute"/>
            <person name="Haitjema C.H."/>
            <person name="Gilmore S.P."/>
            <person name="Henske J.K."/>
            <person name="Solomon K.V."/>
            <person name="De Groot R."/>
            <person name="Kuo A."/>
            <person name="Mondo S.J."/>
            <person name="Salamov A.A."/>
            <person name="Labutti K."/>
            <person name="Zhao Z."/>
            <person name="Chiniquy J."/>
            <person name="Barry K."/>
            <person name="Brewer H.M."/>
            <person name="Purvine S.O."/>
            <person name="Wright A.T."/>
            <person name="Boxma B."/>
            <person name="Van Alen T."/>
            <person name="Hackstein J.H."/>
            <person name="Baker S.E."/>
            <person name="Grigoriev I.V."/>
            <person name="O'Malley M.A."/>
        </authorList>
    </citation>
    <scope>NUCLEOTIDE SEQUENCE [LARGE SCALE GENOMIC DNA]</scope>
    <source>
        <strain evidence="5">finn</strain>
    </source>
</reference>
<gene>
    <name evidence="4" type="ORF">BCR36DRAFT_261669</name>
</gene>
<dbReference type="PANTHER" id="PTHR24126:SF14">
    <property type="entry name" value="ANK_REP_REGION DOMAIN-CONTAINING PROTEIN"/>
    <property type="match status" value="1"/>
</dbReference>
<dbReference type="SMART" id="SM00248">
    <property type="entry name" value="ANK"/>
    <property type="match status" value="2"/>
</dbReference>
<feature type="non-terminal residue" evidence="4">
    <location>
        <position position="160"/>
    </location>
</feature>
<dbReference type="STRING" id="1754191.A0A1Y1V9J9"/>
<reference evidence="4 5" key="2">
    <citation type="submission" date="2016-08" db="EMBL/GenBank/DDBJ databases">
        <title>Pervasive Adenine N6-methylation of Active Genes in Fungi.</title>
        <authorList>
            <consortium name="DOE Joint Genome Institute"/>
            <person name="Mondo S.J."/>
            <person name="Dannebaum R.O."/>
            <person name="Kuo R.C."/>
            <person name="Labutti K."/>
            <person name="Haridas S."/>
            <person name="Kuo A."/>
            <person name="Salamov A."/>
            <person name="Ahrendt S.R."/>
            <person name="Lipzen A."/>
            <person name="Sullivan W."/>
            <person name="Andreopoulos W.B."/>
            <person name="Clum A."/>
            <person name="Lindquist E."/>
            <person name="Daum C."/>
            <person name="Ramamoorthy G.K."/>
            <person name="Gryganskyi A."/>
            <person name="Culley D."/>
            <person name="Magnuson J.K."/>
            <person name="James T.Y."/>
            <person name="O'Malley M.A."/>
            <person name="Stajich J.E."/>
            <person name="Spatafora J.W."/>
            <person name="Visel A."/>
            <person name="Grigoriev I.V."/>
        </authorList>
    </citation>
    <scope>NUCLEOTIDE SEQUENCE [LARGE SCALE GENOMIC DNA]</scope>
    <source>
        <strain evidence="5">finn</strain>
    </source>
</reference>
<dbReference type="PROSITE" id="PS50088">
    <property type="entry name" value="ANK_REPEAT"/>
    <property type="match status" value="1"/>
</dbReference>
<dbReference type="Gene3D" id="1.25.40.20">
    <property type="entry name" value="Ankyrin repeat-containing domain"/>
    <property type="match status" value="2"/>
</dbReference>
<dbReference type="AlphaFoldDB" id="A0A1Y1V9J9"/>
<proteinExistence type="predicted"/>
<dbReference type="PANTHER" id="PTHR24126">
    <property type="entry name" value="ANKYRIN REPEAT, PH AND SEC7 DOMAIN CONTAINING PROTEIN SECG-RELATED"/>
    <property type="match status" value="1"/>
</dbReference>
<dbReference type="InterPro" id="IPR036770">
    <property type="entry name" value="Ankyrin_rpt-contain_sf"/>
</dbReference>
<dbReference type="SUPFAM" id="SSF48403">
    <property type="entry name" value="Ankyrin repeat"/>
    <property type="match status" value="1"/>
</dbReference>
<evidence type="ECO:0000256" key="2">
    <source>
        <dbReference type="ARBA" id="ARBA00023043"/>
    </source>
</evidence>
<sequence>LIQHHAKVNEEDVYNKTPLMYAIDNKSLPVIKLLVENGANMNHDNIIFTKVFKTKDLTIIKYFIEQNISIPFNRITECYEIINKFPIDKKIPIFKCLVQNNSDFFSINVLIEIIRENQIEIIKLLIENNFNFNIKDENEKTPLDYAILFNQQTIVRYLKK</sequence>
<organism evidence="4 5">
    <name type="scientific">Piromyces finnis</name>
    <dbReference type="NCBI Taxonomy" id="1754191"/>
    <lineage>
        <taxon>Eukaryota</taxon>
        <taxon>Fungi</taxon>
        <taxon>Fungi incertae sedis</taxon>
        <taxon>Chytridiomycota</taxon>
        <taxon>Chytridiomycota incertae sedis</taxon>
        <taxon>Neocallimastigomycetes</taxon>
        <taxon>Neocallimastigales</taxon>
        <taxon>Neocallimastigaceae</taxon>
        <taxon>Piromyces</taxon>
    </lineage>
</organism>
<dbReference type="OrthoDB" id="426293at2759"/>
<keyword evidence="2 3" id="KW-0040">ANK repeat</keyword>
<feature type="repeat" description="ANK" evidence="3">
    <location>
        <begin position="14"/>
        <end position="46"/>
    </location>
</feature>
<dbReference type="InterPro" id="IPR002110">
    <property type="entry name" value="Ankyrin_rpt"/>
</dbReference>
<protein>
    <submittedName>
        <fullName evidence="4">Ankyrin</fullName>
    </submittedName>
</protein>
<evidence type="ECO:0000256" key="1">
    <source>
        <dbReference type="ARBA" id="ARBA00022737"/>
    </source>
</evidence>
<dbReference type="Pfam" id="PF12796">
    <property type="entry name" value="Ank_2"/>
    <property type="match status" value="2"/>
</dbReference>
<dbReference type="PROSITE" id="PS50297">
    <property type="entry name" value="ANK_REP_REGION"/>
    <property type="match status" value="1"/>
</dbReference>
<dbReference type="EMBL" id="MCFH01000021">
    <property type="protein sequence ID" value="ORX50421.1"/>
    <property type="molecule type" value="Genomic_DNA"/>
</dbReference>
<name>A0A1Y1V9J9_9FUNG</name>
<accession>A0A1Y1V9J9</accession>
<feature type="non-terminal residue" evidence="4">
    <location>
        <position position="1"/>
    </location>
</feature>
<evidence type="ECO:0000256" key="3">
    <source>
        <dbReference type="PROSITE-ProRule" id="PRU00023"/>
    </source>
</evidence>
<evidence type="ECO:0000313" key="4">
    <source>
        <dbReference type="EMBL" id="ORX50421.1"/>
    </source>
</evidence>
<keyword evidence="5" id="KW-1185">Reference proteome</keyword>
<dbReference type="Proteomes" id="UP000193719">
    <property type="component" value="Unassembled WGS sequence"/>
</dbReference>
<comment type="caution">
    <text evidence="4">The sequence shown here is derived from an EMBL/GenBank/DDBJ whole genome shotgun (WGS) entry which is preliminary data.</text>
</comment>
<evidence type="ECO:0000313" key="5">
    <source>
        <dbReference type="Proteomes" id="UP000193719"/>
    </source>
</evidence>